<dbReference type="SUPFAM" id="SSF47413">
    <property type="entry name" value="lambda repressor-like DNA-binding domains"/>
    <property type="match status" value="1"/>
</dbReference>
<evidence type="ECO:0000313" key="4">
    <source>
        <dbReference type="Proteomes" id="UP000287188"/>
    </source>
</evidence>
<dbReference type="PANTHER" id="PTHR36924:SF1">
    <property type="entry name" value="ANTITOXIN HIGA-1"/>
    <property type="match status" value="1"/>
</dbReference>
<accession>A0A402AEP9</accession>
<dbReference type="GO" id="GO:0003677">
    <property type="term" value="F:DNA binding"/>
    <property type="evidence" value="ECO:0007669"/>
    <property type="project" value="UniProtKB-KW"/>
</dbReference>
<evidence type="ECO:0000259" key="2">
    <source>
        <dbReference type="PROSITE" id="PS50943"/>
    </source>
</evidence>
<evidence type="ECO:0000313" key="3">
    <source>
        <dbReference type="EMBL" id="GCE17579.1"/>
    </source>
</evidence>
<dbReference type="AlphaFoldDB" id="A0A402AEP9"/>
<protein>
    <recommendedName>
        <fullName evidence="2">HTH cro/C1-type domain-containing protein</fullName>
    </recommendedName>
</protein>
<dbReference type="Pfam" id="PF01381">
    <property type="entry name" value="HTH_3"/>
    <property type="match status" value="1"/>
</dbReference>
<proteinExistence type="predicted"/>
<dbReference type="Proteomes" id="UP000287188">
    <property type="component" value="Unassembled WGS sequence"/>
</dbReference>
<feature type="domain" description="HTH cro/C1-type" evidence="2">
    <location>
        <begin position="21"/>
        <end position="75"/>
    </location>
</feature>
<keyword evidence="4" id="KW-1185">Reference proteome</keyword>
<sequence length="88" mass="10165">MTNILQNEYRPDYVSAPGETLLETLNAMGMSQAELAKRMERPIKTINEIIQGKATITAETALQLERVLRIPASFWLKREQRYRESLAR</sequence>
<dbReference type="InterPro" id="IPR013430">
    <property type="entry name" value="Toxin_antidote_HigA"/>
</dbReference>
<dbReference type="OrthoDB" id="9796786at2"/>
<dbReference type="CDD" id="cd00093">
    <property type="entry name" value="HTH_XRE"/>
    <property type="match status" value="1"/>
</dbReference>
<dbReference type="NCBIfam" id="TIGR02607">
    <property type="entry name" value="antidote_HigA"/>
    <property type="match status" value="1"/>
</dbReference>
<dbReference type="PANTHER" id="PTHR36924">
    <property type="entry name" value="ANTITOXIN HIGA-1"/>
    <property type="match status" value="1"/>
</dbReference>
<dbReference type="Gene3D" id="1.10.260.40">
    <property type="entry name" value="lambda repressor-like DNA-binding domains"/>
    <property type="match status" value="1"/>
</dbReference>
<name>A0A402AEP9_9CHLR</name>
<dbReference type="PROSITE" id="PS50943">
    <property type="entry name" value="HTH_CROC1"/>
    <property type="match status" value="1"/>
</dbReference>
<gene>
    <name evidence="3" type="ORF">KDK_13790</name>
</gene>
<dbReference type="InterPro" id="IPR001387">
    <property type="entry name" value="Cro/C1-type_HTH"/>
</dbReference>
<keyword evidence="1" id="KW-0238">DNA-binding</keyword>
<organism evidence="3 4">
    <name type="scientific">Dictyobacter kobayashii</name>
    <dbReference type="NCBI Taxonomy" id="2014872"/>
    <lineage>
        <taxon>Bacteria</taxon>
        <taxon>Bacillati</taxon>
        <taxon>Chloroflexota</taxon>
        <taxon>Ktedonobacteria</taxon>
        <taxon>Ktedonobacterales</taxon>
        <taxon>Dictyobacteraceae</taxon>
        <taxon>Dictyobacter</taxon>
    </lineage>
</organism>
<reference evidence="4" key="1">
    <citation type="submission" date="2018-12" db="EMBL/GenBank/DDBJ databases">
        <title>Tengunoibacter tsumagoiensis gen. nov., sp. nov., Dictyobacter kobayashii sp. nov., D. alpinus sp. nov., and D. joshuensis sp. nov. and description of Dictyobacteraceae fam. nov. within the order Ktedonobacterales isolated from Tengu-no-mugimeshi.</title>
        <authorList>
            <person name="Wang C.M."/>
            <person name="Zheng Y."/>
            <person name="Sakai Y."/>
            <person name="Toyoda A."/>
            <person name="Minakuchi Y."/>
            <person name="Abe K."/>
            <person name="Yokota A."/>
            <person name="Yabe S."/>
        </authorList>
    </citation>
    <scope>NUCLEOTIDE SEQUENCE [LARGE SCALE GENOMIC DNA]</scope>
    <source>
        <strain evidence="4">Uno11</strain>
    </source>
</reference>
<dbReference type="InterPro" id="IPR010982">
    <property type="entry name" value="Lambda_DNA-bd_dom_sf"/>
</dbReference>
<dbReference type="SMART" id="SM00530">
    <property type="entry name" value="HTH_XRE"/>
    <property type="match status" value="1"/>
</dbReference>
<comment type="caution">
    <text evidence="3">The sequence shown here is derived from an EMBL/GenBank/DDBJ whole genome shotgun (WGS) entry which is preliminary data.</text>
</comment>
<dbReference type="EMBL" id="BIFS01000001">
    <property type="protein sequence ID" value="GCE17579.1"/>
    <property type="molecule type" value="Genomic_DNA"/>
</dbReference>
<evidence type="ECO:0000256" key="1">
    <source>
        <dbReference type="ARBA" id="ARBA00023125"/>
    </source>
</evidence>